<reference evidence="2 3" key="1">
    <citation type="submission" date="2013-03" db="EMBL/GenBank/DDBJ databases">
        <title>The Genome Sequence of Cladophialophora carrionii CBS 160.54.</title>
        <authorList>
            <consortium name="The Broad Institute Genomics Platform"/>
            <person name="Cuomo C."/>
            <person name="de Hoog S."/>
            <person name="Gorbushina A."/>
            <person name="Walker B."/>
            <person name="Young S.K."/>
            <person name="Zeng Q."/>
            <person name="Gargeya S."/>
            <person name="Fitzgerald M."/>
            <person name="Haas B."/>
            <person name="Abouelleil A."/>
            <person name="Allen A.W."/>
            <person name="Alvarado L."/>
            <person name="Arachchi H.M."/>
            <person name="Berlin A.M."/>
            <person name="Chapman S.B."/>
            <person name="Gainer-Dewar J."/>
            <person name="Goldberg J."/>
            <person name="Griggs A."/>
            <person name="Gujja S."/>
            <person name="Hansen M."/>
            <person name="Howarth C."/>
            <person name="Imamovic A."/>
            <person name="Ireland A."/>
            <person name="Larimer J."/>
            <person name="McCowan C."/>
            <person name="Murphy C."/>
            <person name="Pearson M."/>
            <person name="Poon T.W."/>
            <person name="Priest M."/>
            <person name="Roberts A."/>
            <person name="Saif S."/>
            <person name="Shea T."/>
            <person name="Sisk P."/>
            <person name="Sykes S."/>
            <person name="Wortman J."/>
            <person name="Nusbaum C."/>
            <person name="Birren B."/>
        </authorList>
    </citation>
    <scope>NUCLEOTIDE SEQUENCE [LARGE SCALE GENOMIC DNA]</scope>
    <source>
        <strain evidence="2 3">CBS 160.54</strain>
    </source>
</reference>
<sequence length="214" mass="22813">MGFFDDVGHAFESAGKTIAGAATHAGDTIKNTAESAGGAMAGAATTASTVISDTARSGADTVAQGVVDGTEAALEAMDAERKKQRERMQQAQQEWSRLDDEANEALKAAQVQSQAQIAAELNPIKAQADTLLVRLTEYISQIDAIHTQLQTRVGQEYNQVVLNLNTGLEGLTRMAMILQVILSKRLAKQNWNKPAIWIPATSCSRSPMEAKGVS</sequence>
<protein>
    <submittedName>
        <fullName evidence="2">Uncharacterized protein</fullName>
    </submittedName>
</protein>
<organism evidence="2 3">
    <name type="scientific">Cladophialophora carrionii CBS 160.54</name>
    <dbReference type="NCBI Taxonomy" id="1279043"/>
    <lineage>
        <taxon>Eukaryota</taxon>
        <taxon>Fungi</taxon>
        <taxon>Dikarya</taxon>
        <taxon>Ascomycota</taxon>
        <taxon>Pezizomycotina</taxon>
        <taxon>Eurotiomycetes</taxon>
        <taxon>Chaetothyriomycetidae</taxon>
        <taxon>Chaetothyriales</taxon>
        <taxon>Herpotrichiellaceae</taxon>
        <taxon>Cladophialophora</taxon>
    </lineage>
</organism>
<dbReference type="Proteomes" id="UP000030678">
    <property type="component" value="Unassembled WGS sequence"/>
</dbReference>
<dbReference type="RefSeq" id="XP_008729225.1">
    <property type="nucleotide sequence ID" value="XM_008731003.1"/>
</dbReference>
<dbReference type="GeneID" id="19985177"/>
<dbReference type="AlphaFoldDB" id="V9D8H7"/>
<gene>
    <name evidence="2" type="ORF">G647_06684</name>
</gene>
<feature type="coiled-coil region" evidence="1">
    <location>
        <begin position="67"/>
        <end position="108"/>
    </location>
</feature>
<accession>V9D8H7</accession>
<keyword evidence="1" id="KW-0175">Coiled coil</keyword>
<proteinExistence type="predicted"/>
<evidence type="ECO:0000313" key="2">
    <source>
        <dbReference type="EMBL" id="ETI22608.1"/>
    </source>
</evidence>
<evidence type="ECO:0000313" key="3">
    <source>
        <dbReference type="Proteomes" id="UP000030678"/>
    </source>
</evidence>
<dbReference type="VEuPathDB" id="FungiDB:G647_06684"/>
<dbReference type="EMBL" id="KB822706">
    <property type="protein sequence ID" value="ETI22608.1"/>
    <property type="molecule type" value="Genomic_DNA"/>
</dbReference>
<dbReference type="HOGENOM" id="CLU_1288773_0_0_1"/>
<dbReference type="OrthoDB" id="10264002at2759"/>
<name>V9D8H7_9EURO</name>
<evidence type="ECO:0000256" key="1">
    <source>
        <dbReference type="SAM" id="Coils"/>
    </source>
</evidence>